<accession>A0A1Y5YTG8</accession>
<feature type="transmembrane region" description="Helical" evidence="1">
    <location>
        <begin position="164"/>
        <end position="182"/>
    </location>
</feature>
<sequence>MRKRIKRKNYQMEKEDTQIQKDRSSYLQDTAWIITILTGAIYFFSYSFQKGIRDYYGIDDISLSDLDVSLIVSSVYDVSSLILRICILYFISRVLIWCASFIINILDARQSTPKKETFIRVKLEKFYSKIGEFSSSIIETDLNKVGSFKEVIGTIYDRKEFAPINAITNGIFLMLVLSYLPFLVLKDSYNFNVANLLSTRVWALFIILLVMLLFLFIVLSLKKLKSGIIKNGLLKLCLRGIVAIYRRNPLAYIWKQCNWGIKGIIIIIIGIGSSWIFFQYGYTKAEKKEDYTIVQYHGKEFVMLDKDKNRMLASPLTINNNHYMMSKNEYQLIELKQGKTDTIIFKGKSLVGGLQVSPNERKESLKELDKTIQSIPVLRNLFPINLLIDK</sequence>
<dbReference type="AlphaFoldDB" id="A0A1Y5YTG8"/>
<proteinExistence type="predicted"/>
<evidence type="ECO:0000313" key="4">
    <source>
        <dbReference type="Proteomes" id="UP000194499"/>
    </source>
</evidence>
<feature type="transmembrane region" description="Helical" evidence="1">
    <location>
        <begin position="259"/>
        <end position="278"/>
    </location>
</feature>
<evidence type="ECO:0000256" key="1">
    <source>
        <dbReference type="SAM" id="Phobius"/>
    </source>
</evidence>
<dbReference type="Proteomes" id="UP001174229">
    <property type="component" value="Unassembled WGS sequence"/>
</dbReference>
<reference evidence="4" key="2">
    <citation type="submission" date="2017-04" db="EMBL/GenBank/DDBJ databases">
        <authorList>
            <person name="Criscuolo A."/>
        </authorList>
    </citation>
    <scope>NUCLEOTIDE SEQUENCE [LARGE SCALE GENOMIC DNA]</scope>
</reference>
<dbReference type="EMBL" id="FWZB01000016">
    <property type="protein sequence ID" value="SMD63368.1"/>
    <property type="molecule type" value="Genomic_DNA"/>
</dbReference>
<organism evidence="3 4">
    <name type="scientific">Bacillus pacificus</name>
    <dbReference type="NCBI Taxonomy" id="2026187"/>
    <lineage>
        <taxon>Bacteria</taxon>
        <taxon>Bacillati</taxon>
        <taxon>Bacillota</taxon>
        <taxon>Bacilli</taxon>
        <taxon>Bacillales</taxon>
        <taxon>Bacillaceae</taxon>
        <taxon>Bacillus</taxon>
        <taxon>Bacillus cereus group</taxon>
    </lineage>
</organism>
<keyword evidence="1" id="KW-0812">Transmembrane</keyword>
<name>A0A1Y5YTG8_9BACI</name>
<evidence type="ECO:0000313" key="3">
    <source>
        <dbReference type="EMBL" id="SMD63368.1"/>
    </source>
</evidence>
<evidence type="ECO:0000313" key="2">
    <source>
        <dbReference type="EMBL" id="MDK7394882.1"/>
    </source>
</evidence>
<gene>
    <name evidence="3" type="ORF">BACERE00191_00202</name>
    <name evidence="2" type="ORF">OWO78_26490</name>
</gene>
<dbReference type="EMBL" id="JAPNPE010000021">
    <property type="protein sequence ID" value="MDK7394882.1"/>
    <property type="molecule type" value="Genomic_DNA"/>
</dbReference>
<keyword evidence="1" id="KW-0472">Membrane</keyword>
<dbReference type="RefSeq" id="WP_001231516.1">
    <property type="nucleotide sequence ID" value="NZ_CP093425.1"/>
</dbReference>
<feature type="transmembrane region" description="Helical" evidence="1">
    <location>
        <begin position="30"/>
        <end position="48"/>
    </location>
</feature>
<protein>
    <submittedName>
        <fullName evidence="3">Uncharacterized protein</fullName>
    </submittedName>
</protein>
<reference evidence="3" key="1">
    <citation type="submission" date="2017-04" db="EMBL/GenBank/DDBJ databases">
        <authorList>
            <person name="Afonso C.L."/>
            <person name="Miller P.J."/>
            <person name="Scott M.A."/>
            <person name="Spackman E."/>
            <person name="Goraichik I."/>
            <person name="Dimitrov K.M."/>
            <person name="Suarez D.L."/>
            <person name="Swayne D.E."/>
        </authorList>
    </citation>
    <scope>NUCLEOTIDE SEQUENCE [LARGE SCALE GENOMIC DNA]</scope>
    <source>
        <strain evidence="3">16-00191</strain>
    </source>
</reference>
<reference evidence="2" key="3">
    <citation type="submission" date="2022-11" db="EMBL/GenBank/DDBJ databases">
        <title>WGS-based characterization of Bacillus cereus isolated from food &amp; feed additives.</title>
        <authorList>
            <person name="Bogaerts B."/>
            <person name="Fraiture M.-A."/>
            <person name="Roosens N.H.C."/>
            <person name="De Keersmaecker S.C.J."/>
            <person name="Vanneste K."/>
        </authorList>
    </citation>
    <scope>NUCLEOTIDE SEQUENCE</scope>
    <source>
        <strain evidence="2">74.2</strain>
    </source>
</reference>
<keyword evidence="1" id="KW-1133">Transmembrane helix</keyword>
<feature type="transmembrane region" description="Helical" evidence="1">
    <location>
        <begin position="202"/>
        <end position="221"/>
    </location>
</feature>
<feature type="transmembrane region" description="Helical" evidence="1">
    <location>
        <begin position="81"/>
        <end position="106"/>
    </location>
</feature>
<dbReference type="Proteomes" id="UP000194499">
    <property type="component" value="Unassembled WGS sequence"/>
</dbReference>